<evidence type="ECO:0008006" key="3">
    <source>
        <dbReference type="Google" id="ProtNLM"/>
    </source>
</evidence>
<evidence type="ECO:0000313" key="2">
    <source>
        <dbReference type="Proteomes" id="UP000218899"/>
    </source>
</evidence>
<gene>
    <name evidence="1" type="ORF">SVA_1535</name>
</gene>
<dbReference type="KEGG" id="sva:SVA_1535"/>
<dbReference type="SUPFAM" id="SSF55729">
    <property type="entry name" value="Acyl-CoA N-acyltransferases (Nat)"/>
    <property type="match status" value="1"/>
</dbReference>
<evidence type="ECO:0000313" key="1">
    <source>
        <dbReference type="EMBL" id="BAU48097.1"/>
    </source>
</evidence>
<dbReference type="Proteomes" id="UP000218899">
    <property type="component" value="Chromosome"/>
</dbReference>
<dbReference type="InterPro" id="IPR016181">
    <property type="entry name" value="Acyl_CoA_acyltransferase"/>
</dbReference>
<sequence length="356" mass="39684">MALSLRDLRAACARRRIGGWLLEGEEKATGLPLSICVAAQLESKNYLAGLAFRRHRERALGLAWRGKMLREVLSARANHMITVFDGEAARRRPACFEVPSWVYGEIVLEQAMARMRESRNIGRDLERLRRQGLTCEWTRDAGALADFYWRMYLPYGRSRFGEGAVLVSWPAFLQAIPRAELMLVKRDGQAIAGGVLVRDGTEIISWVLGVRDGDPALVRTGVLSALYCFKIPELRTRGHERVQIGSTRAFLSDGVLRFKRKWGARLIRASAEHLQLTVRRLTPGACAFLQHNPFIYRRSGELRAAVWAGGGVEPATLFREYMLPGLAAIDLYAPGNPLPLTTQAVAGDPGTRTEDA</sequence>
<protein>
    <recommendedName>
        <fullName evidence="3">BioF2-like acetyltransferase domain-containing protein</fullName>
    </recommendedName>
</protein>
<organism evidence="1 2">
    <name type="scientific">Sulfurifustis variabilis</name>
    <dbReference type="NCBI Taxonomy" id="1675686"/>
    <lineage>
        <taxon>Bacteria</taxon>
        <taxon>Pseudomonadati</taxon>
        <taxon>Pseudomonadota</taxon>
        <taxon>Gammaproteobacteria</taxon>
        <taxon>Acidiferrobacterales</taxon>
        <taxon>Acidiferrobacteraceae</taxon>
        <taxon>Sulfurifustis</taxon>
    </lineage>
</organism>
<dbReference type="AlphaFoldDB" id="A0A1B4VDJ6"/>
<proteinExistence type="predicted"/>
<dbReference type="OrthoDB" id="597636at2"/>
<dbReference type="Gene3D" id="3.40.630.30">
    <property type="match status" value="1"/>
</dbReference>
<reference evidence="1 2" key="1">
    <citation type="submission" date="2015-08" db="EMBL/GenBank/DDBJ databases">
        <title>Complete genome sequence of Sulfurifustis variabilis.</title>
        <authorList>
            <person name="Miura A."/>
            <person name="Kojima H."/>
            <person name="Fukui M."/>
        </authorList>
    </citation>
    <scope>NUCLEOTIDE SEQUENCE [LARGE SCALE GENOMIC DNA]</scope>
    <source>
        <strain evidence="2">skN76</strain>
    </source>
</reference>
<accession>A0A1B4VDJ6</accession>
<keyword evidence="2" id="KW-1185">Reference proteome</keyword>
<dbReference type="RefSeq" id="WP_096460642.1">
    <property type="nucleotide sequence ID" value="NZ_AP014936.1"/>
</dbReference>
<dbReference type="EMBL" id="AP014936">
    <property type="protein sequence ID" value="BAU48097.1"/>
    <property type="molecule type" value="Genomic_DNA"/>
</dbReference>
<name>A0A1B4VDJ6_9GAMM</name>